<evidence type="ECO:0000313" key="4">
    <source>
        <dbReference type="Proteomes" id="UP001549076"/>
    </source>
</evidence>
<dbReference type="PANTHER" id="PTHR43574">
    <property type="entry name" value="EPIMERASE-RELATED"/>
    <property type="match status" value="1"/>
</dbReference>
<gene>
    <name evidence="3" type="ORF">ABID37_002084</name>
</gene>
<dbReference type="Pfam" id="PF01370">
    <property type="entry name" value="Epimerase"/>
    <property type="match status" value="1"/>
</dbReference>
<reference evidence="3 4" key="1">
    <citation type="submission" date="2024-06" db="EMBL/GenBank/DDBJ databases">
        <title>Genomic Encyclopedia of Type Strains, Phase IV (KMG-IV): sequencing the most valuable type-strain genomes for metagenomic binning, comparative biology and taxonomic classification.</title>
        <authorList>
            <person name="Goeker M."/>
        </authorList>
    </citation>
    <scope>NUCLEOTIDE SEQUENCE [LARGE SCALE GENOMIC DNA]</scope>
    <source>
        <strain evidence="3 4">DSM 27865</strain>
    </source>
</reference>
<dbReference type="CDD" id="cd05266">
    <property type="entry name" value="SDR_a4"/>
    <property type="match status" value="1"/>
</dbReference>
<dbReference type="EMBL" id="JBEPML010000006">
    <property type="protein sequence ID" value="MET3791874.1"/>
    <property type="molecule type" value="Genomic_DNA"/>
</dbReference>
<dbReference type="Proteomes" id="UP001549076">
    <property type="component" value="Unassembled WGS sequence"/>
</dbReference>
<proteinExistence type="predicted"/>
<sequence length="299" mass="32220">MEQVFIFGAGYSARAFAGLCPKDVPVFGTTRAPGKFELLRAAGISPLLFDGVVTGEVRDALAGTTHLIVSAAPGEAGDPVLNGAREILAGEMPKLRWIGYLSTVGVYGDHAGAWVDEETPCRPVSRRSVLRVEAERQWLALGEAIGRPVAVLRLAGIYGPGRNAFVNLRDGTAKRLVKPGQVFNRIHVADIAGALLHLANAARGGIFNVADDEPSPPQDVVTYAAGLMGVEPPPEIPFDQAELTPMARSFYGENKRVSNAALKASGYDLRFRDYRAALRTLWDDGNWDQGESRARMRLP</sequence>
<name>A0ABV2MYJ2_9HYPH</name>
<organism evidence="3 4">
    <name type="scientific">Aquamicrobium terrae</name>
    <dbReference type="NCBI Taxonomy" id="1324945"/>
    <lineage>
        <taxon>Bacteria</taxon>
        <taxon>Pseudomonadati</taxon>
        <taxon>Pseudomonadota</taxon>
        <taxon>Alphaproteobacteria</taxon>
        <taxon>Hyphomicrobiales</taxon>
        <taxon>Phyllobacteriaceae</taxon>
        <taxon>Aquamicrobium</taxon>
    </lineage>
</organism>
<accession>A0ABV2MYJ2</accession>
<protein>
    <submittedName>
        <fullName evidence="3">Nucleoside-diphosphate-sugar epimerase</fullName>
    </submittedName>
</protein>
<evidence type="ECO:0000259" key="2">
    <source>
        <dbReference type="Pfam" id="PF01370"/>
    </source>
</evidence>
<keyword evidence="1" id="KW-0520">NAD</keyword>
<feature type="domain" description="NAD-dependent epimerase/dehydratase" evidence="2">
    <location>
        <begin position="100"/>
        <end position="210"/>
    </location>
</feature>
<comment type="caution">
    <text evidence="3">The sequence shown here is derived from an EMBL/GenBank/DDBJ whole genome shotgun (WGS) entry which is preliminary data.</text>
</comment>
<dbReference type="Gene3D" id="3.40.50.720">
    <property type="entry name" value="NAD(P)-binding Rossmann-like Domain"/>
    <property type="match status" value="1"/>
</dbReference>
<evidence type="ECO:0000313" key="3">
    <source>
        <dbReference type="EMBL" id="MET3791874.1"/>
    </source>
</evidence>
<evidence type="ECO:0000256" key="1">
    <source>
        <dbReference type="ARBA" id="ARBA00023027"/>
    </source>
</evidence>
<dbReference type="InterPro" id="IPR001509">
    <property type="entry name" value="Epimerase_deHydtase"/>
</dbReference>
<dbReference type="SUPFAM" id="SSF51735">
    <property type="entry name" value="NAD(P)-binding Rossmann-fold domains"/>
    <property type="match status" value="1"/>
</dbReference>
<keyword evidence="4" id="KW-1185">Reference proteome</keyword>
<dbReference type="InterPro" id="IPR036291">
    <property type="entry name" value="NAD(P)-bd_dom_sf"/>
</dbReference>